<proteinExistence type="predicted"/>
<organism evidence="3 4">
    <name type="scientific">Tessaracoccus rhinocerotis</name>
    <dbReference type="NCBI Taxonomy" id="1689449"/>
    <lineage>
        <taxon>Bacteria</taxon>
        <taxon>Bacillati</taxon>
        <taxon>Actinomycetota</taxon>
        <taxon>Actinomycetes</taxon>
        <taxon>Propionibacteriales</taxon>
        <taxon>Propionibacteriaceae</taxon>
        <taxon>Tessaracoccus</taxon>
    </lineage>
</organism>
<dbReference type="EMBL" id="VKKG01000002">
    <property type="protein sequence ID" value="TRY18701.1"/>
    <property type="molecule type" value="Genomic_DNA"/>
</dbReference>
<feature type="transmembrane region" description="Helical" evidence="2">
    <location>
        <begin position="45"/>
        <end position="68"/>
    </location>
</feature>
<dbReference type="OrthoDB" id="3729865at2"/>
<evidence type="ECO:0000313" key="4">
    <source>
        <dbReference type="Proteomes" id="UP000317638"/>
    </source>
</evidence>
<keyword evidence="2" id="KW-0472">Membrane</keyword>
<keyword evidence="2" id="KW-1133">Transmembrane helix</keyword>
<sequence>MPPILARAQPPLPAGHNGGVTKPQLSDAERARISARYPKRNPVDVAVGIGAAVALVAAVVIVAVSGLIRSNPPVAGLVRAFDTVSAQVTEVELVVQRKDPAEPATCFLFAQAENYERVGELQVDVPPGDKELTEVFVEIRTIREAAAVDLEGCQLAG</sequence>
<reference evidence="3 4" key="1">
    <citation type="submission" date="2019-07" db="EMBL/GenBank/DDBJ databases">
        <authorList>
            <person name="Zhou L.-Y."/>
        </authorList>
    </citation>
    <scope>NUCLEOTIDE SEQUENCE [LARGE SCALE GENOMIC DNA]</scope>
    <source>
        <strain evidence="3 4">YIM 101269</strain>
    </source>
</reference>
<evidence type="ECO:0000256" key="1">
    <source>
        <dbReference type="SAM" id="MobiDB-lite"/>
    </source>
</evidence>
<dbReference type="Pfam" id="PF14155">
    <property type="entry name" value="DUF4307"/>
    <property type="match status" value="1"/>
</dbReference>
<keyword evidence="4" id="KW-1185">Reference proteome</keyword>
<dbReference type="AlphaFoldDB" id="A0A553K1X0"/>
<feature type="region of interest" description="Disordered" evidence="1">
    <location>
        <begin position="1"/>
        <end position="24"/>
    </location>
</feature>
<dbReference type="InterPro" id="IPR025443">
    <property type="entry name" value="DUF4307"/>
</dbReference>
<keyword evidence="2" id="KW-0812">Transmembrane</keyword>
<dbReference type="Proteomes" id="UP000317638">
    <property type="component" value="Unassembled WGS sequence"/>
</dbReference>
<gene>
    <name evidence="3" type="ORF">FOJ82_06180</name>
</gene>
<evidence type="ECO:0000313" key="3">
    <source>
        <dbReference type="EMBL" id="TRY18701.1"/>
    </source>
</evidence>
<accession>A0A553K1X0</accession>
<comment type="caution">
    <text evidence="3">The sequence shown here is derived from an EMBL/GenBank/DDBJ whole genome shotgun (WGS) entry which is preliminary data.</text>
</comment>
<protein>
    <submittedName>
        <fullName evidence="3">DUF4307 domain-containing protein</fullName>
    </submittedName>
</protein>
<evidence type="ECO:0000256" key="2">
    <source>
        <dbReference type="SAM" id="Phobius"/>
    </source>
</evidence>
<name>A0A553K1X0_9ACTN</name>